<dbReference type="Proteomes" id="UP000707071">
    <property type="component" value="Unassembled WGS sequence"/>
</dbReference>
<reference evidence="2 3" key="1">
    <citation type="journal article" date="2020" name="bioRxiv">
        <title>Whole genome comparisons of ergot fungi reveals the divergence and evolution of species within the genus Claviceps are the result of varying mechanisms driving genome evolution and host range expansion.</title>
        <authorList>
            <person name="Wyka S.A."/>
            <person name="Mondo S.J."/>
            <person name="Liu M."/>
            <person name="Dettman J."/>
            <person name="Nalam V."/>
            <person name="Broders K.D."/>
        </authorList>
    </citation>
    <scope>NUCLEOTIDE SEQUENCE [LARGE SCALE GENOMIC DNA]</scope>
    <source>
        <strain evidence="2 3">Clav52</strain>
    </source>
</reference>
<name>A0A9P7QD42_9HYPO</name>
<evidence type="ECO:0000313" key="2">
    <source>
        <dbReference type="EMBL" id="KAG6286851.1"/>
    </source>
</evidence>
<protein>
    <submittedName>
        <fullName evidence="2">Uncharacterized protein</fullName>
    </submittedName>
</protein>
<comment type="caution">
    <text evidence="2">The sequence shown here is derived from an EMBL/GenBank/DDBJ whole genome shotgun (WGS) entry which is preliminary data.</text>
</comment>
<proteinExistence type="predicted"/>
<evidence type="ECO:0000256" key="1">
    <source>
        <dbReference type="SAM" id="MobiDB-lite"/>
    </source>
</evidence>
<dbReference type="AlphaFoldDB" id="A0A9P7QD42"/>
<organism evidence="2 3">
    <name type="scientific">Claviceps aff. purpurea</name>
    <dbReference type="NCBI Taxonomy" id="1967640"/>
    <lineage>
        <taxon>Eukaryota</taxon>
        <taxon>Fungi</taxon>
        <taxon>Dikarya</taxon>
        <taxon>Ascomycota</taxon>
        <taxon>Pezizomycotina</taxon>
        <taxon>Sordariomycetes</taxon>
        <taxon>Hypocreomycetidae</taxon>
        <taxon>Hypocreales</taxon>
        <taxon>Clavicipitaceae</taxon>
        <taxon>Claviceps</taxon>
    </lineage>
</organism>
<sequence length="235" mass="26678">MSDSPKQSLKAVESTMIDEQSQEEHLLWTTMLSGESSEYPRRSHATVCSALHLFCGAFERREAAREDARKANEAASAARRGSLPPGEPHNTALQPPHGHDAALHEVHAMGPTNDTSNDDKVVTADDHAITLDRFWKLLLECWKKHEETWDSATTFGEARRVLQRRKEMARAGIKGLDFLVEMLLSEYGAGHVHLFPTMLTPKQWYQFLADFDRDECKILFLLDCDFYRKAHLQAS</sequence>
<feature type="region of interest" description="Disordered" evidence="1">
    <location>
        <begin position="66"/>
        <end position="98"/>
    </location>
</feature>
<dbReference type="EMBL" id="SRRH01000598">
    <property type="protein sequence ID" value="KAG6286851.1"/>
    <property type="molecule type" value="Genomic_DNA"/>
</dbReference>
<keyword evidence="3" id="KW-1185">Reference proteome</keyword>
<evidence type="ECO:0000313" key="3">
    <source>
        <dbReference type="Proteomes" id="UP000707071"/>
    </source>
</evidence>
<accession>A0A9P7QD42</accession>
<gene>
    <name evidence="2" type="ORF">E4U09_006488</name>
</gene>